<keyword evidence="1" id="KW-1133">Transmembrane helix</keyword>
<evidence type="ECO:0000313" key="2">
    <source>
        <dbReference type="EnsemblMetazoa" id="AFUN021758-PA"/>
    </source>
</evidence>
<evidence type="ECO:0000256" key="1">
    <source>
        <dbReference type="SAM" id="Phobius"/>
    </source>
</evidence>
<sequence>MRLGHLGKIGIGWAIISVLGIGAFVASKQSRRQESYENMKFVNECVNRTLDNTK</sequence>
<name>A0A4Y0BMA0_ANOFN</name>
<dbReference type="EnsemblMetazoa" id="AFUN021758-RA">
    <property type="protein sequence ID" value="AFUN021758-PA"/>
    <property type="gene ID" value="AFUN021758"/>
</dbReference>
<dbReference type="VEuPathDB" id="VectorBase:AFUN021758"/>
<proteinExistence type="predicted"/>
<reference evidence="2" key="1">
    <citation type="submission" date="2020-05" db="UniProtKB">
        <authorList>
            <consortium name="EnsemblMetazoa"/>
        </authorList>
    </citation>
    <scope>IDENTIFICATION</scope>
    <source>
        <strain evidence="2">FUMOZ</strain>
    </source>
</reference>
<dbReference type="Pfam" id="PF15932">
    <property type="entry name" value="DUF4748"/>
    <property type="match status" value="1"/>
</dbReference>
<organism evidence="2">
    <name type="scientific">Anopheles funestus</name>
    <name type="common">African malaria mosquito</name>
    <dbReference type="NCBI Taxonomy" id="62324"/>
    <lineage>
        <taxon>Eukaryota</taxon>
        <taxon>Metazoa</taxon>
        <taxon>Ecdysozoa</taxon>
        <taxon>Arthropoda</taxon>
        <taxon>Hexapoda</taxon>
        <taxon>Insecta</taxon>
        <taxon>Pterygota</taxon>
        <taxon>Neoptera</taxon>
        <taxon>Endopterygota</taxon>
        <taxon>Diptera</taxon>
        <taxon>Nematocera</taxon>
        <taxon>Culicoidea</taxon>
        <taxon>Culicidae</taxon>
        <taxon>Anophelinae</taxon>
        <taxon>Anopheles</taxon>
    </lineage>
</organism>
<accession>A0A4Y0BMA0</accession>
<keyword evidence="1" id="KW-0812">Transmembrane</keyword>
<keyword evidence="1" id="KW-0472">Membrane</keyword>
<dbReference type="InterPro" id="IPR031833">
    <property type="entry name" value="DUF4748"/>
</dbReference>
<feature type="transmembrane region" description="Helical" evidence="1">
    <location>
        <begin position="6"/>
        <end position="26"/>
    </location>
</feature>
<protein>
    <submittedName>
        <fullName evidence="2">Uncharacterized protein</fullName>
    </submittedName>
</protein>
<dbReference type="AlphaFoldDB" id="A0A4Y0BMA0"/>
<dbReference type="STRING" id="62324.A0A4Y0BMA0"/>